<evidence type="ECO:0000313" key="4">
    <source>
        <dbReference type="Proteomes" id="UP000180252"/>
    </source>
</evidence>
<dbReference type="RefSeq" id="WP_070908386.1">
    <property type="nucleotide sequence ID" value="NZ_MIKE01000026.1"/>
</dbReference>
<dbReference type="Pfam" id="PF22481">
    <property type="entry name" value="DUF6985"/>
    <property type="match status" value="1"/>
</dbReference>
<evidence type="ECO:0000313" key="3">
    <source>
        <dbReference type="EMBL" id="OXB21515.1"/>
    </source>
</evidence>
<organism evidence="2 4">
    <name type="scientific">Flavobacterium tructae</name>
    <dbReference type="NCBI Taxonomy" id="1114873"/>
    <lineage>
        <taxon>Bacteria</taxon>
        <taxon>Pseudomonadati</taxon>
        <taxon>Bacteroidota</taxon>
        <taxon>Flavobacteriia</taxon>
        <taxon>Flavobacteriales</taxon>
        <taxon>Flavobacteriaceae</taxon>
        <taxon>Flavobacterium</taxon>
    </lineage>
</organism>
<keyword evidence="5" id="KW-1185">Reference proteome</keyword>
<name>A0A1S1J2V1_9FLAO</name>
<gene>
    <name evidence="3" type="ORF">B0A71_03140</name>
    <name evidence="2" type="ORF">BHE19_16680</name>
</gene>
<dbReference type="EMBL" id="MUHG01000003">
    <property type="protein sequence ID" value="OXB21515.1"/>
    <property type="molecule type" value="Genomic_DNA"/>
</dbReference>
<sequence>MTTNKYWGKVEQDWAGFSSDVTFTDPFFDQHDVEIFLGEEFDEEGEEIEEPPTEDQLTQFEETYQNFITNIETNLKSIQKKAYERYLKLYAHFYEDSEKSGEPALNIDNLDKHNEYIKEIMYLRVLDEKTIKVSIRYKLDTEHGLEFKFVGGQIKNVGGIAET</sequence>
<comment type="caution">
    <text evidence="2">The sequence shown here is derived from an EMBL/GenBank/DDBJ whole genome shotgun (WGS) entry which is preliminary data.</text>
</comment>
<dbReference type="Proteomes" id="UP000198319">
    <property type="component" value="Unassembled WGS sequence"/>
</dbReference>
<dbReference type="EMBL" id="MIKE01000026">
    <property type="protein sequence ID" value="OHT43971.1"/>
    <property type="molecule type" value="Genomic_DNA"/>
</dbReference>
<feature type="domain" description="DUF6985" evidence="1">
    <location>
        <begin position="8"/>
        <end position="159"/>
    </location>
</feature>
<evidence type="ECO:0000313" key="5">
    <source>
        <dbReference type="Proteomes" id="UP000198319"/>
    </source>
</evidence>
<dbReference type="OrthoDB" id="6692687at2"/>
<accession>A0A1S1J2V1</accession>
<reference evidence="2" key="2">
    <citation type="submission" date="2016-09" db="EMBL/GenBank/DDBJ databases">
        <authorList>
            <person name="Capua I."/>
            <person name="De Benedictis P."/>
            <person name="Joannis T."/>
            <person name="Lombin L.H."/>
            <person name="Cattoli G."/>
        </authorList>
    </citation>
    <scope>NUCLEOTIDE SEQUENCE [LARGE SCALE GENOMIC DNA]</scope>
    <source>
        <strain evidence="2">MSU</strain>
    </source>
</reference>
<proteinExistence type="predicted"/>
<dbReference type="Proteomes" id="UP000180252">
    <property type="component" value="Unassembled WGS sequence"/>
</dbReference>
<protein>
    <recommendedName>
        <fullName evidence="1">DUF6985 domain-containing protein</fullName>
    </recommendedName>
</protein>
<evidence type="ECO:0000313" key="2">
    <source>
        <dbReference type="EMBL" id="OHT43971.1"/>
    </source>
</evidence>
<dbReference type="InterPro" id="IPR054254">
    <property type="entry name" value="DUF6985"/>
</dbReference>
<reference evidence="3 5" key="3">
    <citation type="submission" date="2016-11" db="EMBL/GenBank/DDBJ databases">
        <title>Whole genomes of Flavobacteriaceae.</title>
        <authorList>
            <person name="Stine C."/>
            <person name="Li C."/>
            <person name="Tadesse D."/>
        </authorList>
    </citation>
    <scope>NUCLEOTIDE SEQUENCE [LARGE SCALE GENOMIC DNA]</scope>
    <source>
        <strain evidence="3 5">ATCC BAA-2541</strain>
    </source>
</reference>
<dbReference type="AlphaFoldDB" id="A0A1S1J2V1"/>
<evidence type="ECO:0000259" key="1">
    <source>
        <dbReference type="Pfam" id="PF22481"/>
    </source>
</evidence>
<reference evidence="4" key="1">
    <citation type="submission" date="2016-09" db="EMBL/GenBank/DDBJ databases">
        <authorList>
            <person name="Chen S."/>
            <person name="Walker E."/>
        </authorList>
    </citation>
    <scope>NUCLEOTIDE SEQUENCE [LARGE SCALE GENOMIC DNA]</scope>
    <source>
        <strain evidence="4">MSU</strain>
    </source>
</reference>